<reference evidence="1 2" key="1">
    <citation type="submission" date="2020-07" db="EMBL/GenBank/DDBJ databases">
        <title>Genomic Encyclopedia of Type Strains, Phase IV (KMG-V): Genome sequencing to study the core and pangenomes of soil and plant-associated prokaryotes.</title>
        <authorList>
            <person name="Whitman W."/>
        </authorList>
    </citation>
    <scope>NUCLEOTIDE SEQUENCE [LARGE SCALE GENOMIC DNA]</scope>
    <source>
        <strain evidence="1 2">RH4WT92</strain>
    </source>
</reference>
<name>A0ABR6APK2_9HYPH</name>
<proteinExistence type="predicted"/>
<sequence length="99" mass="11214">MTSAGEISFFLTHTASRLNREEMIDLFNFRFTDYEGNEEFHRGLRAGVAILQQEAERRGENLDIRGALARLAKVSRHEIEDEFAEDIAAHPTGVSIAIH</sequence>
<dbReference type="EMBL" id="JACGXG010000002">
    <property type="protein sequence ID" value="MBA8851377.1"/>
    <property type="molecule type" value="Genomic_DNA"/>
</dbReference>
<evidence type="ECO:0000313" key="2">
    <source>
        <dbReference type="Proteomes" id="UP000578622"/>
    </source>
</evidence>
<evidence type="ECO:0000313" key="1">
    <source>
        <dbReference type="EMBL" id="MBA8851377.1"/>
    </source>
</evidence>
<gene>
    <name evidence="1" type="ORF">FHW20_002312</name>
</gene>
<comment type="caution">
    <text evidence="1">The sequence shown here is derived from an EMBL/GenBank/DDBJ whole genome shotgun (WGS) entry which is preliminary data.</text>
</comment>
<organism evidence="1 2">
    <name type="scientific">Brucella intermedia</name>
    <dbReference type="NCBI Taxonomy" id="94625"/>
    <lineage>
        <taxon>Bacteria</taxon>
        <taxon>Pseudomonadati</taxon>
        <taxon>Pseudomonadota</taxon>
        <taxon>Alphaproteobacteria</taxon>
        <taxon>Hyphomicrobiales</taxon>
        <taxon>Brucellaceae</taxon>
        <taxon>Brucella/Ochrobactrum group</taxon>
        <taxon>Brucella</taxon>
    </lineage>
</organism>
<accession>A0ABR6APK2</accession>
<protein>
    <submittedName>
        <fullName evidence="1">Uncharacterized protein</fullName>
    </submittedName>
</protein>
<dbReference type="RefSeq" id="WP_182511787.1">
    <property type="nucleotide sequence ID" value="NZ_JACGXG010000002.1"/>
</dbReference>
<dbReference type="Proteomes" id="UP000578622">
    <property type="component" value="Unassembled WGS sequence"/>
</dbReference>
<keyword evidence="2" id="KW-1185">Reference proteome</keyword>